<keyword evidence="3" id="KW-1185">Reference proteome</keyword>
<reference evidence="2 3" key="1">
    <citation type="submission" date="2019-08" db="EMBL/GenBank/DDBJ databases">
        <title>Whole genome sequencing of chitin degrading bacteria Chitinophaga pinensis YS16.</title>
        <authorList>
            <person name="Singh R.P."/>
            <person name="Manchanda G."/>
            <person name="Maurya I.K."/>
            <person name="Joshi N.K."/>
            <person name="Srivastava A.K."/>
        </authorList>
    </citation>
    <scope>NUCLEOTIDE SEQUENCE [LARGE SCALE GENOMIC DNA]</scope>
    <source>
        <strain evidence="2 3">YS-16</strain>
    </source>
</reference>
<accession>A0A5C6LLD7</accession>
<evidence type="ECO:0000259" key="1">
    <source>
        <dbReference type="Pfam" id="PF02525"/>
    </source>
</evidence>
<dbReference type="Proteomes" id="UP000318815">
    <property type="component" value="Unassembled WGS sequence"/>
</dbReference>
<dbReference type="PANTHER" id="PTHR43741">
    <property type="entry name" value="FMN-DEPENDENT NADH-AZOREDUCTASE 1"/>
    <property type="match status" value="1"/>
</dbReference>
<organism evidence="2 3">
    <name type="scientific">Chitinophaga pinensis</name>
    <dbReference type="NCBI Taxonomy" id="79329"/>
    <lineage>
        <taxon>Bacteria</taxon>
        <taxon>Pseudomonadati</taxon>
        <taxon>Bacteroidota</taxon>
        <taxon>Chitinophagia</taxon>
        <taxon>Chitinophagales</taxon>
        <taxon>Chitinophagaceae</taxon>
        <taxon>Chitinophaga</taxon>
    </lineage>
</organism>
<gene>
    <name evidence="2" type="ORF">FEF09_24885</name>
</gene>
<name>A0A5C6LLD7_9BACT</name>
<evidence type="ECO:0000313" key="3">
    <source>
        <dbReference type="Proteomes" id="UP000318815"/>
    </source>
</evidence>
<dbReference type="InterPro" id="IPR050104">
    <property type="entry name" value="FMN-dep_NADH:Q_OxRdtase_AzoR1"/>
</dbReference>
<dbReference type="SUPFAM" id="SSF52218">
    <property type="entry name" value="Flavoproteins"/>
    <property type="match status" value="1"/>
</dbReference>
<proteinExistence type="predicted"/>
<dbReference type="Pfam" id="PF02525">
    <property type="entry name" value="Flavodoxin_2"/>
    <property type="match status" value="1"/>
</dbReference>
<dbReference type="InterPro" id="IPR003680">
    <property type="entry name" value="Flavodoxin_fold"/>
</dbReference>
<dbReference type="PANTHER" id="PTHR43741:SF4">
    <property type="entry name" value="FMN-DEPENDENT NADH:QUINONE OXIDOREDUCTASE"/>
    <property type="match status" value="1"/>
</dbReference>
<sequence>MIAALAESEALVDRLHDADIYVIGMPMYNFSVPSYFKVFIDNIVRINRTFHKHEGQYEGLLKNKKVLSSIPEVQTFQQDLCWNNPWTSCNPISKGYSLSSDCMIFISSMYILCSSPVRKPEPLPSKMPERNN</sequence>
<dbReference type="EMBL" id="VOHS01000042">
    <property type="protein sequence ID" value="TWV95133.1"/>
    <property type="molecule type" value="Genomic_DNA"/>
</dbReference>
<dbReference type="AlphaFoldDB" id="A0A5C6LLD7"/>
<dbReference type="OrthoDB" id="9805013at2"/>
<evidence type="ECO:0000313" key="2">
    <source>
        <dbReference type="EMBL" id="TWV95133.1"/>
    </source>
</evidence>
<protein>
    <recommendedName>
        <fullName evidence="1">Flavodoxin-like fold domain-containing protein</fullName>
    </recommendedName>
</protein>
<dbReference type="Gene3D" id="3.40.50.360">
    <property type="match status" value="1"/>
</dbReference>
<feature type="domain" description="Flavodoxin-like fold" evidence="1">
    <location>
        <begin position="4"/>
        <end position="69"/>
    </location>
</feature>
<comment type="caution">
    <text evidence="2">The sequence shown here is derived from an EMBL/GenBank/DDBJ whole genome shotgun (WGS) entry which is preliminary data.</text>
</comment>
<dbReference type="InterPro" id="IPR029039">
    <property type="entry name" value="Flavoprotein-like_sf"/>
</dbReference>